<dbReference type="PANTHER" id="PTHR10622:SF10">
    <property type="entry name" value="HET DOMAIN-CONTAINING PROTEIN"/>
    <property type="match status" value="1"/>
</dbReference>
<feature type="domain" description="Heterokaryon incompatibility" evidence="1">
    <location>
        <begin position="20"/>
        <end position="76"/>
    </location>
</feature>
<dbReference type="PANTHER" id="PTHR10622">
    <property type="entry name" value="HET DOMAIN-CONTAINING PROTEIN"/>
    <property type="match status" value="1"/>
</dbReference>
<sequence>MLSKHPTKRIGWAKLMGAVNVCRRILLSILLYVDHIWIDTCCIDKSSSSELQEAINSMYAWYQHSRICLIHLSDVMAAKDYAAPNSPFGKSRWFTRGWTLQELIAPSARAFFDRDWQLIGYMLAEFWRAPRPFQEHPDLSELVSRITGIDRWYLGDEPLRNASIAERMSWAAGRETTRQEDIAYCLLGIFDIHMPMLYGEGSARAFGRLQEEIMKVSDDCSLLSWGLDFDSVDGAEQHRGMYQQSALAPHPRYFKGCHSVQPVLSETPGSWQGRLSFSVTQKGLSIRMPVKMDKMYEGLAYGILACGIKPDYGDEAQRVAIVLMLPKDDEITAPDQIGAINGRGCIRPWWSQSCLVSPDFLKDATELEIVIQRSGYTPSRDGQVTMADDFDIRVRYRDLRILGTYPPQRVTSGYDLREGFVPAEYKRRLNSHPLYTADGNGSGMWAAPDTFVNTVHVDTRTGSFLVVFLCRSVQEHEYHAIQAPVCVKAGRGKAIKMLQLSPGSEMWLVEFGVYSLSASESSLEQLQATANKIYSLKELLCIEDLEGGETEDSDPPAETPYYYRFKFYDPERPTGEGYKLRIVCALNPDYSFYLDNKARLYVEILLKGGVSDVTDTKGGF</sequence>
<keyword evidence="3" id="KW-1185">Reference proteome</keyword>
<evidence type="ECO:0000259" key="1">
    <source>
        <dbReference type="Pfam" id="PF06985"/>
    </source>
</evidence>
<proteinExistence type="predicted"/>
<dbReference type="EMBL" id="MU853770">
    <property type="protein sequence ID" value="KAK3942903.1"/>
    <property type="molecule type" value="Genomic_DNA"/>
</dbReference>
<dbReference type="InterPro" id="IPR010730">
    <property type="entry name" value="HET"/>
</dbReference>
<gene>
    <name evidence="2" type="ORF">QBC46DRAFT_379058</name>
</gene>
<organism evidence="2 3">
    <name type="scientific">Diplogelasinospora grovesii</name>
    <dbReference type="NCBI Taxonomy" id="303347"/>
    <lineage>
        <taxon>Eukaryota</taxon>
        <taxon>Fungi</taxon>
        <taxon>Dikarya</taxon>
        <taxon>Ascomycota</taxon>
        <taxon>Pezizomycotina</taxon>
        <taxon>Sordariomycetes</taxon>
        <taxon>Sordariomycetidae</taxon>
        <taxon>Sordariales</taxon>
        <taxon>Diplogelasinosporaceae</taxon>
        <taxon>Diplogelasinospora</taxon>
    </lineage>
</organism>
<reference evidence="3" key="1">
    <citation type="journal article" date="2023" name="Mol. Phylogenet. Evol.">
        <title>Genome-scale phylogeny and comparative genomics of the fungal order Sordariales.</title>
        <authorList>
            <person name="Hensen N."/>
            <person name="Bonometti L."/>
            <person name="Westerberg I."/>
            <person name="Brannstrom I.O."/>
            <person name="Guillou S."/>
            <person name="Cros-Aarteil S."/>
            <person name="Calhoun S."/>
            <person name="Haridas S."/>
            <person name="Kuo A."/>
            <person name="Mondo S."/>
            <person name="Pangilinan J."/>
            <person name="Riley R."/>
            <person name="LaButti K."/>
            <person name="Andreopoulos B."/>
            <person name="Lipzen A."/>
            <person name="Chen C."/>
            <person name="Yan M."/>
            <person name="Daum C."/>
            <person name="Ng V."/>
            <person name="Clum A."/>
            <person name="Steindorff A."/>
            <person name="Ohm R.A."/>
            <person name="Martin F."/>
            <person name="Silar P."/>
            <person name="Natvig D.O."/>
            <person name="Lalanne C."/>
            <person name="Gautier V."/>
            <person name="Ament-Velasquez S.L."/>
            <person name="Kruys A."/>
            <person name="Hutchinson M.I."/>
            <person name="Powell A.J."/>
            <person name="Barry K."/>
            <person name="Miller A.N."/>
            <person name="Grigoriev I.V."/>
            <person name="Debuchy R."/>
            <person name="Gladieux P."/>
            <person name="Hiltunen Thoren M."/>
            <person name="Johannesson H."/>
        </authorList>
    </citation>
    <scope>NUCLEOTIDE SEQUENCE [LARGE SCALE GENOMIC DNA]</scope>
    <source>
        <strain evidence="3">CBS 340.73</strain>
    </source>
</reference>
<accession>A0AAN6S7H4</accession>
<evidence type="ECO:0000313" key="2">
    <source>
        <dbReference type="EMBL" id="KAK3942903.1"/>
    </source>
</evidence>
<name>A0AAN6S7H4_9PEZI</name>
<protein>
    <recommendedName>
        <fullName evidence="1">Heterokaryon incompatibility domain-containing protein</fullName>
    </recommendedName>
</protein>
<dbReference type="AlphaFoldDB" id="A0AAN6S7H4"/>
<dbReference type="Pfam" id="PF06985">
    <property type="entry name" value="HET"/>
    <property type="match status" value="1"/>
</dbReference>
<comment type="caution">
    <text evidence="2">The sequence shown here is derived from an EMBL/GenBank/DDBJ whole genome shotgun (WGS) entry which is preliminary data.</text>
</comment>
<evidence type="ECO:0000313" key="3">
    <source>
        <dbReference type="Proteomes" id="UP001303473"/>
    </source>
</evidence>
<dbReference type="Proteomes" id="UP001303473">
    <property type="component" value="Unassembled WGS sequence"/>
</dbReference>